<keyword evidence="1" id="KW-0812">Transmembrane</keyword>
<reference evidence="3 4" key="1">
    <citation type="journal article" date="2016" name="Front. Microbiol.">
        <title>Comprehensive Phylogenetic Analysis of Bovine Non-aureus Staphylococci Species Based on Whole-Genome Sequencing.</title>
        <authorList>
            <person name="Naushad S."/>
            <person name="Barkema H.W."/>
            <person name="Luby C."/>
            <person name="Condas L.A."/>
            <person name="Nobrega D.B."/>
            <person name="Carson D.A."/>
            <person name="De Buck J."/>
        </authorList>
    </citation>
    <scope>NUCLEOTIDE SEQUENCE [LARGE SCALE GENOMIC DNA]</scope>
    <source>
        <strain evidence="3 4">SNUC 102</strain>
    </source>
</reference>
<accession>A0A418IN49</accession>
<gene>
    <name evidence="3" type="ORF">BU097_08130</name>
</gene>
<feature type="transmembrane region" description="Helical" evidence="1">
    <location>
        <begin position="108"/>
        <end position="134"/>
    </location>
</feature>
<evidence type="ECO:0000313" key="4">
    <source>
        <dbReference type="Proteomes" id="UP000285567"/>
    </source>
</evidence>
<sequence length="498" mass="52674">MNINLLKDSFLTIIEPTNIMLVVLGLLVGIFLGALPGIGSSMAIVLALPFTYFLDVLPAIAFLSTIYVGSAYGGSITAILFNTPGTPEAVATTFDGHPMSQQGKSKKALGLAISSSAFGGIFAVILMFSLASILSEVAFKIHASEYFALAILGMTVISALGTSNMVKAIISGLIGIFISTIGLDPLTATDRFTFNTLELMNGIDYIPIMIGAFALGEVFSQVTNNNPQNLNTPSKLSQGVFKFKDFFVYKWTALKSATIGSMLGILPGTGGAIASFVSYGVAMKTDKNPEEFGKGKAEGVVAPETSNNAAAGVSMIPTLILGIPGSPTTAVILAALVLQGVQPGPQLMADQPILLYSIFLAMLFASIMTLVAGRAGVQVFTLLLKAPYSIIATFIIILSLLGAYATNNDLLNVWIMLLFGIVGYLMKIYHFSIASLILGIVLGPLMETSLRRHLLINNGEFLSLFHSPITVVLLLISVLIIVVPIIMTKRKAKSSNSN</sequence>
<dbReference type="EMBL" id="QXUL01000036">
    <property type="protein sequence ID" value="RIN10571.1"/>
    <property type="molecule type" value="Genomic_DNA"/>
</dbReference>
<keyword evidence="4" id="KW-1185">Reference proteome</keyword>
<dbReference type="InterPro" id="IPR002823">
    <property type="entry name" value="DUF112_TM"/>
</dbReference>
<feature type="transmembrane region" description="Helical" evidence="1">
    <location>
        <begin position="417"/>
        <end position="445"/>
    </location>
</feature>
<dbReference type="PANTHER" id="PTHR35342">
    <property type="entry name" value="TRICARBOXYLIC TRANSPORT PROTEIN"/>
    <property type="match status" value="1"/>
</dbReference>
<feature type="transmembrane region" description="Helical" evidence="1">
    <location>
        <begin position="56"/>
        <end position="81"/>
    </location>
</feature>
<evidence type="ECO:0000259" key="2">
    <source>
        <dbReference type="Pfam" id="PF01970"/>
    </source>
</evidence>
<evidence type="ECO:0000256" key="1">
    <source>
        <dbReference type="SAM" id="Phobius"/>
    </source>
</evidence>
<proteinExistence type="predicted"/>
<organism evidence="3 4">
    <name type="scientific">Staphylococcus xylosus</name>
    <dbReference type="NCBI Taxonomy" id="1288"/>
    <lineage>
        <taxon>Bacteria</taxon>
        <taxon>Bacillati</taxon>
        <taxon>Bacillota</taxon>
        <taxon>Bacilli</taxon>
        <taxon>Bacillales</taxon>
        <taxon>Staphylococcaceae</taxon>
        <taxon>Staphylococcus</taxon>
    </lineage>
</organism>
<protein>
    <recommendedName>
        <fullName evidence="2">DUF112 domain-containing protein</fullName>
    </recommendedName>
</protein>
<name>A0A418IN49_STAXY</name>
<evidence type="ECO:0000313" key="3">
    <source>
        <dbReference type="EMBL" id="RIN10571.1"/>
    </source>
</evidence>
<feature type="transmembrane region" description="Helical" evidence="1">
    <location>
        <begin position="465"/>
        <end position="487"/>
    </location>
</feature>
<dbReference type="RefSeq" id="WP_119603948.1">
    <property type="nucleotide sequence ID" value="NZ_QXUL01000036.1"/>
</dbReference>
<keyword evidence="1" id="KW-0472">Membrane</keyword>
<feature type="transmembrane region" description="Helical" evidence="1">
    <location>
        <begin position="319"/>
        <end position="341"/>
    </location>
</feature>
<feature type="transmembrane region" description="Helical" evidence="1">
    <location>
        <begin position="353"/>
        <end position="374"/>
    </location>
</feature>
<dbReference type="PANTHER" id="PTHR35342:SF5">
    <property type="entry name" value="TRICARBOXYLIC TRANSPORT PROTEIN"/>
    <property type="match status" value="1"/>
</dbReference>
<feature type="transmembrane region" description="Helical" evidence="1">
    <location>
        <begin position="146"/>
        <end position="166"/>
    </location>
</feature>
<comment type="caution">
    <text evidence="3">The sequence shown here is derived from an EMBL/GenBank/DDBJ whole genome shotgun (WGS) entry which is preliminary data.</text>
</comment>
<feature type="transmembrane region" description="Helical" evidence="1">
    <location>
        <begin position="386"/>
        <end position="405"/>
    </location>
</feature>
<dbReference type="Pfam" id="PF01970">
    <property type="entry name" value="TctA"/>
    <property type="match status" value="1"/>
</dbReference>
<dbReference type="OrthoDB" id="9781349at2"/>
<dbReference type="Proteomes" id="UP000285567">
    <property type="component" value="Unassembled WGS sequence"/>
</dbReference>
<keyword evidence="1" id="KW-1133">Transmembrane helix</keyword>
<feature type="transmembrane region" description="Helical" evidence="1">
    <location>
        <begin position="259"/>
        <end position="282"/>
    </location>
</feature>
<feature type="transmembrane region" description="Helical" evidence="1">
    <location>
        <begin position="21"/>
        <end position="50"/>
    </location>
</feature>
<feature type="domain" description="DUF112" evidence="2">
    <location>
        <begin position="19"/>
        <end position="438"/>
    </location>
</feature>
<dbReference type="AlphaFoldDB" id="A0A418IN49"/>